<evidence type="ECO:0000256" key="6">
    <source>
        <dbReference type="ARBA" id="ARBA00022692"/>
    </source>
</evidence>
<comment type="caution">
    <text evidence="19">The sequence shown here is derived from an EMBL/GenBank/DDBJ whole genome shotgun (WGS) entry which is preliminary data.</text>
</comment>
<dbReference type="SUPFAM" id="SSF56935">
    <property type="entry name" value="Porins"/>
    <property type="match status" value="1"/>
</dbReference>
<feature type="domain" description="TonB-dependent receptor-like beta-barrel" evidence="17">
    <location>
        <begin position="264"/>
        <end position="706"/>
    </location>
</feature>
<dbReference type="PANTHER" id="PTHR32552:SF68">
    <property type="entry name" value="FERRICHROME OUTER MEMBRANE TRANSPORTER_PHAGE RECEPTOR"/>
    <property type="match status" value="1"/>
</dbReference>
<dbReference type="InterPro" id="IPR012910">
    <property type="entry name" value="Plug_dom"/>
</dbReference>
<dbReference type="InterPro" id="IPR036942">
    <property type="entry name" value="Beta-barrel_TonB_sf"/>
</dbReference>
<keyword evidence="6 14" id="KW-0812">Transmembrane</keyword>
<comment type="subcellular location">
    <subcellularLocation>
        <location evidence="1 14">Cell outer membrane</location>
        <topology evidence="1 14">Multi-pass membrane protein</topology>
    </subcellularLocation>
</comment>
<keyword evidence="7 16" id="KW-0732">Signal</keyword>
<reference evidence="19 20" key="1">
    <citation type="submission" date="2018-06" db="EMBL/GenBank/DDBJ databases">
        <title>Genomic Encyclopedia of Type Strains, Phase IV (KMG-IV): sequencing the most valuable type-strain genomes for metagenomic binning, comparative biology and taxonomic classification.</title>
        <authorList>
            <person name="Goeker M."/>
        </authorList>
    </citation>
    <scope>NUCLEOTIDE SEQUENCE [LARGE SCALE GENOMIC DNA]</scope>
    <source>
        <strain evidence="19 20">DSM 25532</strain>
    </source>
</reference>
<dbReference type="NCBIfam" id="TIGR01783">
    <property type="entry name" value="TonB-siderophor"/>
    <property type="match status" value="1"/>
</dbReference>
<keyword evidence="12 19" id="KW-0675">Receptor</keyword>
<dbReference type="AlphaFoldDB" id="A0A366HID3"/>
<name>A0A366HID3_9BACT</name>
<keyword evidence="13 14" id="KW-0998">Cell outer membrane</keyword>
<evidence type="ECO:0000256" key="12">
    <source>
        <dbReference type="ARBA" id="ARBA00023170"/>
    </source>
</evidence>
<evidence type="ECO:0000259" key="17">
    <source>
        <dbReference type="Pfam" id="PF00593"/>
    </source>
</evidence>
<evidence type="ECO:0000256" key="14">
    <source>
        <dbReference type="PROSITE-ProRule" id="PRU01360"/>
    </source>
</evidence>
<keyword evidence="20" id="KW-1185">Reference proteome</keyword>
<dbReference type="InterPro" id="IPR000531">
    <property type="entry name" value="Beta-barrel_TonB"/>
</dbReference>
<gene>
    <name evidence="19" type="ORF">DES53_106236</name>
</gene>
<protein>
    <submittedName>
        <fullName evidence="19">Iron complex outermembrane receptor protein</fullName>
    </submittedName>
</protein>
<evidence type="ECO:0000259" key="18">
    <source>
        <dbReference type="Pfam" id="PF07715"/>
    </source>
</evidence>
<dbReference type="InterPro" id="IPR039426">
    <property type="entry name" value="TonB-dep_rcpt-like"/>
</dbReference>
<feature type="signal peptide" evidence="16">
    <location>
        <begin position="1"/>
        <end position="20"/>
    </location>
</feature>
<dbReference type="GO" id="GO:0015344">
    <property type="term" value="F:siderophore uptake transmembrane transporter activity"/>
    <property type="evidence" value="ECO:0007669"/>
    <property type="project" value="TreeGrafter"/>
</dbReference>
<proteinExistence type="inferred from homology"/>
<evidence type="ECO:0000256" key="4">
    <source>
        <dbReference type="ARBA" id="ARBA00022452"/>
    </source>
</evidence>
<sequence length="737" mass="81221">MKLKPLGCAALLVMGSAAHAQTTTAPAPAAEQTLAPITVTADAENTTYNAPTSTVSGLKTDTPLLETPQAISVVPQAVIKDQAARDLGDVIKNVAGVTPGGYYSEWDYYRIRGFDAAFTTYQDGLRGDYDGIGAETFGLERVEVIKGPASTLYGQAPLGGIVNLVSKRPRREFGGEIGFTGGTWDFYEGTIDINVPLLTPGAPVTPAPLGKGAKAVQPIAVSTSDDLGIYFRLAALYRDKGSFVDYYDYERIYIAPSLTFEWGDDTSLTFLTSYLRDDGLFSMPLPARGTVLPNPNGEIPVSRFIGVPGKSGLLNLDTLRLGYEFKHRFNDSLSIRQNLAYYRVEQHWNDILYNSVLDDDLRTLYANPYDYNRGLYQRFMVDTAVDFLFDTGSIKHSLTLGTDYYYSNQKARYTEINYDDFPGSYVAIDLFKPNYNVSIPQPTIAGSFLKKEHNVGIYLQDHMKLTDKLTFTVGGRYEYLWLDDSGSYGSIPADATDDAFTPKAGITYEFVPGVAAYANYSRSYAPQWGSRDETGAPIAPEEGENWEGGVKYDLLDGRLTGMISVFQLTRENVATSNLATPDPSDATVSGEQRSRGFEFETAAELLPGLQLIAAYTYLDAEVTEDNDIPVGTPLLGVPDHTVTAWLKYTVQDGPLKGFGVGVGGRYYSSQSGDTYHTFDLPSYGLVDTALFYERENYRIQVNFNNVFDKRHFVGSYDELYVLPGEPFNVSASVTWKF</sequence>
<keyword evidence="5" id="KW-0410">Iron transport</keyword>
<feature type="domain" description="TonB-dependent receptor plug" evidence="18">
    <location>
        <begin position="64"/>
        <end position="161"/>
    </location>
</feature>
<dbReference type="RefSeq" id="WP_113959650.1">
    <property type="nucleotide sequence ID" value="NZ_QNRR01000006.1"/>
</dbReference>
<evidence type="ECO:0000256" key="7">
    <source>
        <dbReference type="ARBA" id="ARBA00022729"/>
    </source>
</evidence>
<dbReference type="OrthoDB" id="9760333at2"/>
<evidence type="ECO:0000256" key="11">
    <source>
        <dbReference type="ARBA" id="ARBA00023136"/>
    </source>
</evidence>
<evidence type="ECO:0000256" key="9">
    <source>
        <dbReference type="ARBA" id="ARBA00023065"/>
    </source>
</evidence>
<keyword evidence="10 15" id="KW-0798">TonB box</keyword>
<dbReference type="PANTHER" id="PTHR32552">
    <property type="entry name" value="FERRICHROME IRON RECEPTOR-RELATED"/>
    <property type="match status" value="1"/>
</dbReference>
<keyword evidence="11 14" id="KW-0472">Membrane</keyword>
<dbReference type="Gene3D" id="2.40.170.20">
    <property type="entry name" value="TonB-dependent receptor, beta-barrel domain"/>
    <property type="match status" value="1"/>
</dbReference>
<dbReference type="Gene3D" id="2.170.130.10">
    <property type="entry name" value="TonB-dependent receptor, plug domain"/>
    <property type="match status" value="1"/>
</dbReference>
<comment type="similarity">
    <text evidence="2 14 15">Belongs to the TonB-dependent receptor family.</text>
</comment>
<accession>A0A366HID3</accession>
<evidence type="ECO:0000313" key="20">
    <source>
        <dbReference type="Proteomes" id="UP000253426"/>
    </source>
</evidence>
<dbReference type="PROSITE" id="PS52016">
    <property type="entry name" value="TONB_DEPENDENT_REC_3"/>
    <property type="match status" value="1"/>
</dbReference>
<dbReference type="EMBL" id="QNRR01000006">
    <property type="protein sequence ID" value="RBP42527.1"/>
    <property type="molecule type" value="Genomic_DNA"/>
</dbReference>
<dbReference type="InterPro" id="IPR037066">
    <property type="entry name" value="Plug_dom_sf"/>
</dbReference>
<dbReference type="GO" id="GO:0038023">
    <property type="term" value="F:signaling receptor activity"/>
    <property type="evidence" value="ECO:0007669"/>
    <property type="project" value="InterPro"/>
</dbReference>
<evidence type="ECO:0000256" key="1">
    <source>
        <dbReference type="ARBA" id="ARBA00004571"/>
    </source>
</evidence>
<organism evidence="19 20">
    <name type="scientific">Roseimicrobium gellanilyticum</name>
    <dbReference type="NCBI Taxonomy" id="748857"/>
    <lineage>
        <taxon>Bacteria</taxon>
        <taxon>Pseudomonadati</taxon>
        <taxon>Verrucomicrobiota</taxon>
        <taxon>Verrucomicrobiia</taxon>
        <taxon>Verrucomicrobiales</taxon>
        <taxon>Verrucomicrobiaceae</taxon>
        <taxon>Roseimicrobium</taxon>
    </lineage>
</organism>
<keyword evidence="8" id="KW-0408">Iron</keyword>
<dbReference type="InterPro" id="IPR010105">
    <property type="entry name" value="TonB_sidphr_rcpt"/>
</dbReference>
<dbReference type="FunFam" id="2.40.170.20:FF:000005">
    <property type="entry name" value="TonB-dependent siderophore receptor"/>
    <property type="match status" value="1"/>
</dbReference>
<evidence type="ECO:0000256" key="5">
    <source>
        <dbReference type="ARBA" id="ARBA00022496"/>
    </source>
</evidence>
<evidence type="ECO:0000256" key="13">
    <source>
        <dbReference type="ARBA" id="ARBA00023237"/>
    </source>
</evidence>
<dbReference type="GO" id="GO:0015891">
    <property type="term" value="P:siderophore transport"/>
    <property type="evidence" value="ECO:0007669"/>
    <property type="project" value="InterPro"/>
</dbReference>
<keyword evidence="4 14" id="KW-1134">Transmembrane beta strand</keyword>
<dbReference type="Proteomes" id="UP000253426">
    <property type="component" value="Unassembled WGS sequence"/>
</dbReference>
<dbReference type="GO" id="GO:0009279">
    <property type="term" value="C:cell outer membrane"/>
    <property type="evidence" value="ECO:0007669"/>
    <property type="project" value="UniProtKB-SubCell"/>
</dbReference>
<keyword evidence="9" id="KW-0406">Ion transport</keyword>
<evidence type="ECO:0000256" key="16">
    <source>
        <dbReference type="SAM" id="SignalP"/>
    </source>
</evidence>
<evidence type="ECO:0000313" key="19">
    <source>
        <dbReference type="EMBL" id="RBP42527.1"/>
    </source>
</evidence>
<keyword evidence="3 14" id="KW-0813">Transport</keyword>
<evidence type="ECO:0000256" key="2">
    <source>
        <dbReference type="ARBA" id="ARBA00009810"/>
    </source>
</evidence>
<dbReference type="CDD" id="cd01347">
    <property type="entry name" value="ligand_gated_channel"/>
    <property type="match status" value="1"/>
</dbReference>
<evidence type="ECO:0000256" key="8">
    <source>
        <dbReference type="ARBA" id="ARBA00023004"/>
    </source>
</evidence>
<evidence type="ECO:0000256" key="15">
    <source>
        <dbReference type="RuleBase" id="RU003357"/>
    </source>
</evidence>
<feature type="chain" id="PRO_5016645497" evidence="16">
    <location>
        <begin position="21"/>
        <end position="737"/>
    </location>
</feature>
<dbReference type="FunFam" id="2.170.130.10:FF:000001">
    <property type="entry name" value="Catecholate siderophore TonB-dependent receptor"/>
    <property type="match status" value="1"/>
</dbReference>
<dbReference type="Pfam" id="PF07715">
    <property type="entry name" value="Plug"/>
    <property type="match status" value="1"/>
</dbReference>
<dbReference type="Pfam" id="PF00593">
    <property type="entry name" value="TonB_dep_Rec_b-barrel"/>
    <property type="match status" value="1"/>
</dbReference>
<evidence type="ECO:0000256" key="10">
    <source>
        <dbReference type="ARBA" id="ARBA00023077"/>
    </source>
</evidence>
<evidence type="ECO:0000256" key="3">
    <source>
        <dbReference type="ARBA" id="ARBA00022448"/>
    </source>
</evidence>